<feature type="transmembrane region" description="Helical" evidence="1">
    <location>
        <begin position="119"/>
        <end position="142"/>
    </location>
</feature>
<dbReference type="EMBL" id="BAABCY010000070">
    <property type="protein sequence ID" value="GAA3575785.1"/>
    <property type="molecule type" value="Genomic_DNA"/>
</dbReference>
<name>A0ABP6Y2K9_9FLAO</name>
<sequence>MNNKSLIVLLKLSAFFVFFGRGYEHLFWDAPFRTLLWDQNLLSPLVENIFGVKWEDYVTNLEADFTIQSIIKSVGVFYIVCSIASLLVNEKTNKFIRTVLFAGGVCLFFLTILQTKGRAYQSAMFFEHAIQVGSPFLLLYYHRINYKKLLVSIKVLVSLTFLSHGLYAMGDVYPLPGNFVTMTLNILPVVTESWAKQFLYVAGVIDVVVAIAVFFPKLTKYAFLYAVLWGLLTAFARIMSGLTYDISLSITHQYLYATLYRIPHGLIPFVGYVVVRLITREGFPRKTSLSKVYNRSEV</sequence>
<keyword evidence="1" id="KW-0812">Transmembrane</keyword>
<dbReference type="RefSeq" id="WP_345006715.1">
    <property type="nucleotide sequence ID" value="NZ_BAABCY010000070.1"/>
</dbReference>
<feature type="transmembrane region" description="Helical" evidence="1">
    <location>
        <begin position="197"/>
        <end position="215"/>
    </location>
</feature>
<feature type="transmembrane region" description="Helical" evidence="1">
    <location>
        <begin position="222"/>
        <end position="242"/>
    </location>
</feature>
<feature type="transmembrane region" description="Helical" evidence="1">
    <location>
        <begin position="262"/>
        <end position="279"/>
    </location>
</feature>
<keyword evidence="1" id="KW-1133">Transmembrane helix</keyword>
<keyword evidence="1" id="KW-0472">Membrane</keyword>
<comment type="caution">
    <text evidence="2">The sequence shown here is derived from an EMBL/GenBank/DDBJ whole genome shotgun (WGS) entry which is preliminary data.</text>
</comment>
<keyword evidence="3" id="KW-1185">Reference proteome</keyword>
<accession>A0ABP6Y2K9</accession>
<dbReference type="Proteomes" id="UP001500954">
    <property type="component" value="Unassembled WGS sequence"/>
</dbReference>
<evidence type="ECO:0008006" key="4">
    <source>
        <dbReference type="Google" id="ProtNLM"/>
    </source>
</evidence>
<reference evidence="3" key="1">
    <citation type="journal article" date="2019" name="Int. J. Syst. Evol. Microbiol.">
        <title>The Global Catalogue of Microorganisms (GCM) 10K type strain sequencing project: providing services to taxonomists for standard genome sequencing and annotation.</title>
        <authorList>
            <consortium name="The Broad Institute Genomics Platform"/>
            <consortium name="The Broad Institute Genome Sequencing Center for Infectious Disease"/>
            <person name="Wu L."/>
            <person name="Ma J."/>
        </authorList>
    </citation>
    <scope>NUCLEOTIDE SEQUENCE [LARGE SCALE GENOMIC DNA]</scope>
    <source>
        <strain evidence="3">JCM 17111</strain>
    </source>
</reference>
<evidence type="ECO:0000313" key="3">
    <source>
        <dbReference type="Proteomes" id="UP001500954"/>
    </source>
</evidence>
<protein>
    <recommendedName>
        <fullName evidence="4">EpsG family protein</fullName>
    </recommendedName>
</protein>
<feature type="transmembrane region" description="Helical" evidence="1">
    <location>
        <begin position="149"/>
        <end position="169"/>
    </location>
</feature>
<organism evidence="2 3">
    <name type="scientific">Snuella lapsa</name>
    <dbReference type="NCBI Taxonomy" id="870481"/>
    <lineage>
        <taxon>Bacteria</taxon>
        <taxon>Pseudomonadati</taxon>
        <taxon>Bacteroidota</taxon>
        <taxon>Flavobacteriia</taxon>
        <taxon>Flavobacteriales</taxon>
        <taxon>Flavobacteriaceae</taxon>
        <taxon>Snuella</taxon>
    </lineage>
</organism>
<proteinExistence type="predicted"/>
<gene>
    <name evidence="2" type="ORF">GCM10022395_25990</name>
</gene>
<feature type="transmembrane region" description="Helical" evidence="1">
    <location>
        <begin position="95"/>
        <end position="113"/>
    </location>
</feature>
<evidence type="ECO:0000313" key="2">
    <source>
        <dbReference type="EMBL" id="GAA3575785.1"/>
    </source>
</evidence>
<feature type="transmembrane region" description="Helical" evidence="1">
    <location>
        <begin position="70"/>
        <end position="88"/>
    </location>
</feature>
<evidence type="ECO:0000256" key="1">
    <source>
        <dbReference type="SAM" id="Phobius"/>
    </source>
</evidence>